<evidence type="ECO:0000313" key="1">
    <source>
        <dbReference type="EMBL" id="QYC09921.1"/>
    </source>
</evidence>
<evidence type="ECO:0000313" key="2">
    <source>
        <dbReference type="Proteomes" id="UP000824334"/>
    </source>
</evidence>
<keyword evidence="2" id="KW-1185">Reference proteome</keyword>
<organism evidence="1 2">
    <name type="scientific">Brevundimonas nasdae</name>
    <dbReference type="NCBI Taxonomy" id="172043"/>
    <lineage>
        <taxon>Bacteria</taxon>
        <taxon>Pseudomonadati</taxon>
        <taxon>Pseudomonadota</taxon>
        <taxon>Alphaproteobacteria</taxon>
        <taxon>Caulobacterales</taxon>
        <taxon>Caulobacteraceae</taxon>
        <taxon>Brevundimonas</taxon>
    </lineage>
</organism>
<dbReference type="Proteomes" id="UP000824334">
    <property type="component" value="Chromosome"/>
</dbReference>
<gene>
    <name evidence="1" type="ORF">KWG56_15295</name>
</gene>
<dbReference type="GeneID" id="94376653"/>
<reference evidence="1 2" key="1">
    <citation type="submission" date="2021-07" db="EMBL/GenBank/DDBJ databases">
        <title>Isolation and characterization of bacteria from a gold mining with a capacity of golden bioaccumulation.</title>
        <authorList>
            <person name="Yang X.J."/>
        </authorList>
    </citation>
    <scope>NUCLEOTIDE SEQUENCE [LARGE SCALE GENOMIC DNA]</scope>
    <source>
        <strain evidence="1 2">Au29</strain>
    </source>
</reference>
<sequence>MLTLLALALSGQLAVSPPPRSVDQTPVVSVRDRLLQICSDGLIQADLTPSTSAGSTLSTLRFDGAQTPDGQVRKYMLLDRRDQNNCPLPISYAVPDQPRALGRVIGEHSPQASAPQNR</sequence>
<protein>
    <submittedName>
        <fullName evidence="1">Uncharacterized protein</fullName>
    </submittedName>
</protein>
<dbReference type="RefSeq" id="WP_219352794.1">
    <property type="nucleotide sequence ID" value="NZ_CP080034.1"/>
</dbReference>
<dbReference type="EMBL" id="CP080034">
    <property type="protein sequence ID" value="QYC09921.1"/>
    <property type="molecule type" value="Genomic_DNA"/>
</dbReference>
<accession>A0ABX8TFF0</accession>
<name>A0ABX8TFF0_9CAUL</name>
<proteinExistence type="predicted"/>